<feature type="compositionally biased region" description="Low complexity" evidence="1">
    <location>
        <begin position="59"/>
        <end position="71"/>
    </location>
</feature>
<comment type="caution">
    <text evidence="2">The sequence shown here is derived from an EMBL/GenBank/DDBJ whole genome shotgun (WGS) entry which is preliminary data.</text>
</comment>
<dbReference type="AlphaFoldDB" id="A0A150TAR3"/>
<gene>
    <name evidence="2" type="ORF">BE21_55880</name>
</gene>
<organism evidence="2 3">
    <name type="scientific">Sorangium cellulosum</name>
    <name type="common">Polyangium cellulosum</name>
    <dbReference type="NCBI Taxonomy" id="56"/>
    <lineage>
        <taxon>Bacteria</taxon>
        <taxon>Pseudomonadati</taxon>
        <taxon>Myxococcota</taxon>
        <taxon>Polyangia</taxon>
        <taxon>Polyangiales</taxon>
        <taxon>Polyangiaceae</taxon>
        <taxon>Sorangium</taxon>
    </lineage>
</organism>
<accession>A0A150TAR3</accession>
<evidence type="ECO:0000313" key="3">
    <source>
        <dbReference type="Proteomes" id="UP000075502"/>
    </source>
</evidence>
<evidence type="ECO:0000313" key="2">
    <source>
        <dbReference type="EMBL" id="KYG01794.1"/>
    </source>
</evidence>
<proteinExistence type="predicted"/>
<dbReference type="EMBL" id="JEME01003224">
    <property type="protein sequence ID" value="KYG01794.1"/>
    <property type="molecule type" value="Genomic_DNA"/>
</dbReference>
<reference evidence="2 3" key="1">
    <citation type="submission" date="2014-02" db="EMBL/GenBank/DDBJ databases">
        <title>The small core and large imbalanced accessory genome model reveals a collaborative survival strategy of Sorangium cellulosum strains in nature.</title>
        <authorList>
            <person name="Han K."/>
            <person name="Peng R."/>
            <person name="Blom J."/>
            <person name="Li Y.-Z."/>
        </authorList>
    </citation>
    <scope>NUCLEOTIDE SEQUENCE [LARGE SCALE GENOMIC DNA]</scope>
    <source>
        <strain evidence="2 3">So0007-03</strain>
    </source>
</reference>
<protein>
    <submittedName>
        <fullName evidence="2">Uncharacterized protein</fullName>
    </submittedName>
</protein>
<sequence>MPGPRLGEREDTIERVYAGFEGVEADVNTPTASANLAISGRPDDSVTLPALPTTTVEQAALAPPLRPDAAPTTPPATSPRQALVATLTQTIAAAHAAGDLATAQIAARTLSELLSAPQQADHVAPVVDLASARRARS</sequence>
<feature type="region of interest" description="Disordered" evidence="1">
    <location>
        <begin position="59"/>
        <end position="79"/>
    </location>
</feature>
<name>A0A150TAR3_SORCE</name>
<evidence type="ECO:0000256" key="1">
    <source>
        <dbReference type="SAM" id="MobiDB-lite"/>
    </source>
</evidence>
<dbReference type="Proteomes" id="UP000075502">
    <property type="component" value="Unassembled WGS sequence"/>
</dbReference>